<dbReference type="InterPro" id="IPR027417">
    <property type="entry name" value="P-loop_NTPase"/>
</dbReference>
<accession>A0ABR0YF97</accession>
<keyword evidence="3" id="KW-0809">Transit peptide</keyword>
<reference evidence="9 10" key="1">
    <citation type="submission" date="2021-05" db="EMBL/GenBank/DDBJ databases">
        <authorList>
            <person name="Zahm M."/>
            <person name="Klopp C."/>
            <person name="Cabau C."/>
            <person name="Kuhl H."/>
            <person name="Suciu R."/>
            <person name="Ciorpac M."/>
            <person name="Holostenco D."/>
            <person name="Gessner J."/>
            <person name="Wuertz S."/>
            <person name="Hohne C."/>
            <person name="Stock M."/>
            <person name="Gislard M."/>
            <person name="Lluch J."/>
            <person name="Milhes M."/>
            <person name="Lampietro C."/>
            <person name="Lopez Roques C."/>
            <person name="Donnadieu C."/>
            <person name="Du K."/>
            <person name="Schartl M."/>
            <person name="Guiguen Y."/>
        </authorList>
    </citation>
    <scope>NUCLEOTIDE SEQUENCE [LARGE SCALE GENOMIC DNA]</scope>
    <source>
        <strain evidence="9">Hh-F2</strain>
        <tissue evidence="9">Blood</tissue>
    </source>
</reference>
<sequence length="508" mass="56740">MDLTVQCSCPRLQTGVEPGSSRTGPGSGGTRVTGGSEPAHATWPLPLRQRREGRFAGLDNGNLPTETETGTERQRDRGGSVLGTSTRLTRTQRADMALKRLNRIVQLSHTVSLTRPLHGSGCGLQLGAATQTEAPMESPRAVFRTSESEPASHGEQHIGQFYTIPPSQVKTIFPHGLPYRFQQQIKTFNEACLMVRKPALELIGYLKKADPAHPSVRYVLYGERGTGKSLSLCHTLHHCSLQDWLILHVPDAHLWVKNCKELMASSYHRARFDQPIEASVWLKNFRVTNERFLKEIKTSQKYIWSKREFTDEGRPLGEIVDQGVTRVKNASDAVGVVLKELKAQARPGSYRLVVSVDGVNALWGRTTLRKEDRSLIDPSELTLVHNLRKMMKNDWCGGAVIATVTQTGSVFTPSSAYLPQELLGKEGFDFLDPFLPVLVPAYSEKEFESSYQYYRDRRWIQHHTVDSLKSTLCVSLAPPAGHTEEGKKELLFLSNRNPAALERLCAFL</sequence>
<dbReference type="EMBL" id="JAHFZB010000032">
    <property type="protein sequence ID" value="KAK6471327.1"/>
    <property type="molecule type" value="Genomic_DNA"/>
</dbReference>
<gene>
    <name evidence="9" type="ORF">HHUSO_G29694</name>
</gene>
<dbReference type="GO" id="GO:0005840">
    <property type="term" value="C:ribosome"/>
    <property type="evidence" value="ECO:0007669"/>
    <property type="project" value="UniProtKB-KW"/>
</dbReference>
<evidence type="ECO:0000256" key="7">
    <source>
        <dbReference type="ARBA" id="ARBA00035140"/>
    </source>
</evidence>
<comment type="similarity">
    <text evidence="2">Belongs to the mitochondrion-specific ribosomal protein mS29 family.</text>
</comment>
<dbReference type="PANTHER" id="PTHR12810:SF0">
    <property type="entry name" value="SMALL RIBOSOMAL SUBUNIT PROTEIN MS29"/>
    <property type="match status" value="1"/>
</dbReference>
<dbReference type="InterPro" id="IPR019368">
    <property type="entry name" value="Ribosomal_mS29"/>
</dbReference>
<evidence type="ECO:0000256" key="3">
    <source>
        <dbReference type="ARBA" id="ARBA00022946"/>
    </source>
</evidence>
<evidence type="ECO:0000313" key="10">
    <source>
        <dbReference type="Proteomes" id="UP001369086"/>
    </source>
</evidence>
<dbReference type="InterPro" id="IPR008092">
    <property type="entry name" value="Ribosomal_mS29_met"/>
</dbReference>
<evidence type="ECO:0000256" key="6">
    <source>
        <dbReference type="ARBA" id="ARBA00023274"/>
    </source>
</evidence>
<keyword evidence="4 9" id="KW-0689">Ribosomal protein</keyword>
<dbReference type="PRINTS" id="PR01716">
    <property type="entry name" value="DEATHASSOCP3"/>
</dbReference>
<comment type="caution">
    <text evidence="9">The sequence shown here is derived from an EMBL/GenBank/DDBJ whole genome shotgun (WGS) entry which is preliminary data.</text>
</comment>
<evidence type="ECO:0000313" key="9">
    <source>
        <dbReference type="EMBL" id="KAK6471327.1"/>
    </source>
</evidence>
<keyword evidence="10" id="KW-1185">Reference proteome</keyword>
<organism evidence="9 10">
    <name type="scientific">Huso huso</name>
    <name type="common">Beluga</name>
    <name type="synonym">Acipenser huso</name>
    <dbReference type="NCBI Taxonomy" id="61971"/>
    <lineage>
        <taxon>Eukaryota</taxon>
        <taxon>Metazoa</taxon>
        <taxon>Chordata</taxon>
        <taxon>Craniata</taxon>
        <taxon>Vertebrata</taxon>
        <taxon>Euteleostomi</taxon>
        <taxon>Actinopterygii</taxon>
        <taxon>Chondrostei</taxon>
        <taxon>Acipenseriformes</taxon>
        <taxon>Acipenseridae</taxon>
        <taxon>Huso</taxon>
    </lineage>
</organism>
<evidence type="ECO:0000256" key="2">
    <source>
        <dbReference type="ARBA" id="ARBA00009863"/>
    </source>
</evidence>
<dbReference type="PANTHER" id="PTHR12810">
    <property type="entry name" value="MITOCHONDRIAL 28S RIBOSOMAL PROTEIN S29"/>
    <property type="match status" value="1"/>
</dbReference>
<dbReference type="Pfam" id="PF10236">
    <property type="entry name" value="DAP3"/>
    <property type="match status" value="1"/>
</dbReference>
<evidence type="ECO:0000256" key="1">
    <source>
        <dbReference type="ARBA" id="ARBA00004173"/>
    </source>
</evidence>
<comment type="subcellular location">
    <subcellularLocation>
        <location evidence="1">Mitochondrion</location>
    </subcellularLocation>
</comment>
<keyword evidence="6" id="KW-0687">Ribonucleoprotein</keyword>
<evidence type="ECO:0000256" key="4">
    <source>
        <dbReference type="ARBA" id="ARBA00022980"/>
    </source>
</evidence>
<feature type="compositionally biased region" description="Polar residues" evidence="8">
    <location>
        <begin position="82"/>
        <end position="91"/>
    </location>
</feature>
<dbReference type="SUPFAM" id="SSF52540">
    <property type="entry name" value="P-loop containing nucleoside triphosphate hydrolases"/>
    <property type="match status" value="1"/>
</dbReference>
<keyword evidence="5" id="KW-0496">Mitochondrion</keyword>
<feature type="region of interest" description="Disordered" evidence="8">
    <location>
        <begin position="1"/>
        <end position="42"/>
    </location>
</feature>
<proteinExistence type="inferred from homology"/>
<dbReference type="Proteomes" id="UP001369086">
    <property type="component" value="Unassembled WGS sequence"/>
</dbReference>
<name>A0ABR0YF97_HUSHU</name>
<protein>
    <recommendedName>
        <fullName evidence="7">Small ribosomal subunit protein mS29</fullName>
    </recommendedName>
</protein>
<evidence type="ECO:0000256" key="5">
    <source>
        <dbReference type="ARBA" id="ARBA00023128"/>
    </source>
</evidence>
<feature type="region of interest" description="Disordered" evidence="8">
    <location>
        <begin position="55"/>
        <end position="93"/>
    </location>
</feature>
<evidence type="ECO:0000256" key="8">
    <source>
        <dbReference type="SAM" id="MobiDB-lite"/>
    </source>
</evidence>